<reference evidence="2" key="1">
    <citation type="submission" date="2021-06" db="EMBL/GenBank/DDBJ databases">
        <title>Parelaphostrongylus tenuis whole genome reference sequence.</title>
        <authorList>
            <person name="Garwood T.J."/>
            <person name="Larsen P.A."/>
            <person name="Fountain-Jones N.M."/>
            <person name="Garbe J.R."/>
            <person name="Macchietto M.G."/>
            <person name="Kania S.A."/>
            <person name="Gerhold R.W."/>
            <person name="Richards J.E."/>
            <person name="Wolf T.M."/>
        </authorList>
    </citation>
    <scope>NUCLEOTIDE SEQUENCE</scope>
    <source>
        <strain evidence="2">MNPRO001-30</strain>
        <tissue evidence="2">Meninges</tissue>
    </source>
</reference>
<evidence type="ECO:0000313" key="3">
    <source>
        <dbReference type="Proteomes" id="UP001196413"/>
    </source>
</evidence>
<dbReference type="Proteomes" id="UP001196413">
    <property type="component" value="Unassembled WGS sequence"/>
</dbReference>
<proteinExistence type="predicted"/>
<dbReference type="AlphaFoldDB" id="A0AAD5RAF0"/>
<gene>
    <name evidence="2" type="ORF">KIN20_034897</name>
</gene>
<name>A0AAD5RAF0_PARTN</name>
<protein>
    <submittedName>
        <fullName evidence="2">Uncharacterized protein</fullName>
    </submittedName>
</protein>
<feature type="compositionally biased region" description="Basic and acidic residues" evidence="1">
    <location>
        <begin position="112"/>
        <end position="121"/>
    </location>
</feature>
<accession>A0AAD5RAF0</accession>
<feature type="compositionally biased region" description="Polar residues" evidence="1">
    <location>
        <begin position="124"/>
        <end position="133"/>
    </location>
</feature>
<evidence type="ECO:0000313" key="2">
    <source>
        <dbReference type="EMBL" id="KAJ1372685.1"/>
    </source>
</evidence>
<evidence type="ECO:0000256" key="1">
    <source>
        <dbReference type="SAM" id="MobiDB-lite"/>
    </source>
</evidence>
<feature type="region of interest" description="Disordered" evidence="1">
    <location>
        <begin position="112"/>
        <end position="133"/>
    </location>
</feature>
<keyword evidence="3" id="KW-1185">Reference proteome</keyword>
<dbReference type="EMBL" id="JAHQIW010007172">
    <property type="protein sequence ID" value="KAJ1372685.1"/>
    <property type="molecule type" value="Genomic_DNA"/>
</dbReference>
<sequence>MLQQIFMNSNLTNLGDRDDDVCSYVRDVVEREFPHGGIKLAVIDHSKQPIETVFNKTIKLTKNDKVVYVQFRNHVSTSVHQHRDDRPSINSYEEVISPSSISIARSEFSRGRSNVSEHNDGGDLTNTNASSWSGPHKTLRMPISLISYDQPSNICRYHKLSELLFN</sequence>
<organism evidence="2 3">
    <name type="scientific">Parelaphostrongylus tenuis</name>
    <name type="common">Meningeal worm</name>
    <dbReference type="NCBI Taxonomy" id="148309"/>
    <lineage>
        <taxon>Eukaryota</taxon>
        <taxon>Metazoa</taxon>
        <taxon>Ecdysozoa</taxon>
        <taxon>Nematoda</taxon>
        <taxon>Chromadorea</taxon>
        <taxon>Rhabditida</taxon>
        <taxon>Rhabditina</taxon>
        <taxon>Rhabditomorpha</taxon>
        <taxon>Strongyloidea</taxon>
        <taxon>Metastrongylidae</taxon>
        <taxon>Parelaphostrongylus</taxon>
    </lineage>
</organism>
<comment type="caution">
    <text evidence="2">The sequence shown here is derived from an EMBL/GenBank/DDBJ whole genome shotgun (WGS) entry which is preliminary data.</text>
</comment>